<feature type="domain" description="DUF4440" evidence="1">
    <location>
        <begin position="7"/>
        <end position="112"/>
    </location>
</feature>
<organism evidence="2 3">
    <name type="scientific">Mycolicibacterium smegmatis (strain MKD8)</name>
    <name type="common">Mycobacterium smegmatis</name>
    <dbReference type="NCBI Taxonomy" id="1214915"/>
    <lineage>
        <taxon>Bacteria</taxon>
        <taxon>Bacillati</taxon>
        <taxon>Actinomycetota</taxon>
        <taxon>Actinomycetes</taxon>
        <taxon>Mycobacteriales</taxon>
        <taxon>Mycobacteriaceae</taxon>
        <taxon>Mycolicibacterium</taxon>
    </lineage>
</organism>
<dbReference type="Gene3D" id="3.10.450.50">
    <property type="match status" value="1"/>
</dbReference>
<evidence type="ECO:0000313" key="3">
    <source>
        <dbReference type="Proteomes" id="UP000011200"/>
    </source>
</evidence>
<reference evidence="2 3" key="1">
    <citation type="journal article" date="2013" name="Genome Announc.">
        <title>Draft genome sequence of MKD8, a conjugal recipient Mycobacterium smegmatis strain.</title>
        <authorList>
            <person name="Gray T.A."/>
            <person name="Palumbo M.J."/>
            <person name="Derbyshire K.M."/>
        </authorList>
    </citation>
    <scope>NUCLEOTIDE SEQUENCE [LARGE SCALE GENOMIC DNA]</scope>
    <source>
        <strain evidence="2 3">MKD8</strain>
    </source>
</reference>
<sequence length="122" mass="14057">MSTSDDVKQLENRRYQAMLDGDAQLLDELLSDQVVYTHSFGERDDKESYLEKVRSGFFVYHEIEHPIEQLTVTDEYAVIVGQMRASVTNNGELRKLNNACLAVWVREGDAWKFLAYQPTPNP</sequence>
<evidence type="ECO:0000259" key="1">
    <source>
        <dbReference type="Pfam" id="PF14534"/>
    </source>
</evidence>
<gene>
    <name evidence="2" type="ORF">D806_004550</name>
</gene>
<proteinExistence type="predicted"/>
<accession>A0A2U9PIE1</accession>
<dbReference type="AlphaFoldDB" id="A0A2U9PIE1"/>
<dbReference type="Pfam" id="PF14534">
    <property type="entry name" value="DUF4440"/>
    <property type="match status" value="1"/>
</dbReference>
<protein>
    <submittedName>
        <fullName evidence="2">SnoaL-like domain protein</fullName>
    </submittedName>
</protein>
<name>A0A2U9PIE1_MYCSE</name>
<dbReference type="EMBL" id="CP027541">
    <property type="protein sequence ID" value="AWT51448.1"/>
    <property type="molecule type" value="Genomic_DNA"/>
</dbReference>
<dbReference type="Proteomes" id="UP000011200">
    <property type="component" value="Chromosome"/>
</dbReference>
<dbReference type="InterPro" id="IPR032710">
    <property type="entry name" value="NTF2-like_dom_sf"/>
</dbReference>
<evidence type="ECO:0000313" key="2">
    <source>
        <dbReference type="EMBL" id="AWT51448.1"/>
    </source>
</evidence>
<dbReference type="SUPFAM" id="SSF54427">
    <property type="entry name" value="NTF2-like"/>
    <property type="match status" value="1"/>
</dbReference>
<dbReference type="RefSeq" id="WP_036452360.1">
    <property type="nucleotide sequence ID" value="NZ_CP027541.1"/>
</dbReference>
<dbReference type="InterPro" id="IPR027843">
    <property type="entry name" value="DUF4440"/>
</dbReference>
<reference evidence="3" key="2">
    <citation type="submission" date="2018-03" db="EMBL/GenBank/DDBJ databases">
        <authorList>
            <person name="Derbyshire K."/>
            <person name="Gray T.A."/>
            <person name="Champion M."/>
        </authorList>
    </citation>
    <scope>NUCLEOTIDE SEQUENCE [LARGE SCALE GENOMIC DNA]</scope>
    <source>
        <strain evidence="3">MKD8</strain>
    </source>
</reference>